<organism evidence="2 3">
    <name type="scientific">Tothia fuscella</name>
    <dbReference type="NCBI Taxonomy" id="1048955"/>
    <lineage>
        <taxon>Eukaryota</taxon>
        <taxon>Fungi</taxon>
        <taxon>Dikarya</taxon>
        <taxon>Ascomycota</taxon>
        <taxon>Pezizomycotina</taxon>
        <taxon>Dothideomycetes</taxon>
        <taxon>Pleosporomycetidae</taxon>
        <taxon>Venturiales</taxon>
        <taxon>Cylindrosympodiaceae</taxon>
        <taxon>Tothia</taxon>
    </lineage>
</organism>
<gene>
    <name evidence="2" type="ORF">EJ08DRAFT_735299</name>
</gene>
<sequence>MAVKTRSSLMEAAKKIESSSATSKSTEKKRKGNTSPPEPNGKQARGSNANKPTKKSKRNPKRPLKLHIPKTDSPFPTQNNTLDPSDESFPLYNFPREIRDIIYRHWLTISDKTPDNITAQNDDGAGGAYTQLCGWNTPFSTCRQIRREAQQVYFETRIVQVRTLDIAEDFLAFIGKDGCDRLHGISLGCDAGLAAPGDVHTSRVNVFNTKLPKLQSLNIDPTSVWKLG</sequence>
<feature type="compositionally biased region" description="Polar residues" evidence="1">
    <location>
        <begin position="74"/>
        <end position="83"/>
    </location>
</feature>
<feature type="region of interest" description="Disordered" evidence="1">
    <location>
        <begin position="1"/>
        <end position="88"/>
    </location>
</feature>
<keyword evidence="3" id="KW-1185">Reference proteome</keyword>
<dbReference type="Proteomes" id="UP000800235">
    <property type="component" value="Unassembled WGS sequence"/>
</dbReference>
<name>A0A9P4TX74_9PEZI</name>
<dbReference type="AlphaFoldDB" id="A0A9P4TX74"/>
<proteinExistence type="predicted"/>
<dbReference type="PANTHER" id="PTHR42085">
    <property type="entry name" value="F-BOX DOMAIN-CONTAINING PROTEIN"/>
    <property type="match status" value="1"/>
</dbReference>
<evidence type="ECO:0000256" key="1">
    <source>
        <dbReference type="SAM" id="MobiDB-lite"/>
    </source>
</evidence>
<evidence type="ECO:0000313" key="3">
    <source>
        <dbReference type="Proteomes" id="UP000800235"/>
    </source>
</evidence>
<dbReference type="PANTHER" id="PTHR42085:SF8">
    <property type="entry name" value="F-BOX DOMAIN-CONTAINING PROTEIN"/>
    <property type="match status" value="1"/>
</dbReference>
<comment type="caution">
    <text evidence="2">The sequence shown here is derived from an EMBL/GenBank/DDBJ whole genome shotgun (WGS) entry which is preliminary data.</text>
</comment>
<accession>A0A9P4TX74</accession>
<evidence type="ECO:0000313" key="2">
    <source>
        <dbReference type="EMBL" id="KAF2428931.1"/>
    </source>
</evidence>
<reference evidence="2" key="1">
    <citation type="journal article" date="2020" name="Stud. Mycol.">
        <title>101 Dothideomycetes genomes: a test case for predicting lifestyles and emergence of pathogens.</title>
        <authorList>
            <person name="Haridas S."/>
            <person name="Albert R."/>
            <person name="Binder M."/>
            <person name="Bloem J."/>
            <person name="Labutti K."/>
            <person name="Salamov A."/>
            <person name="Andreopoulos B."/>
            <person name="Baker S."/>
            <person name="Barry K."/>
            <person name="Bills G."/>
            <person name="Bluhm B."/>
            <person name="Cannon C."/>
            <person name="Castanera R."/>
            <person name="Culley D."/>
            <person name="Daum C."/>
            <person name="Ezra D."/>
            <person name="Gonzalez J."/>
            <person name="Henrissat B."/>
            <person name="Kuo A."/>
            <person name="Liang C."/>
            <person name="Lipzen A."/>
            <person name="Lutzoni F."/>
            <person name="Magnuson J."/>
            <person name="Mondo S."/>
            <person name="Nolan M."/>
            <person name="Ohm R."/>
            <person name="Pangilinan J."/>
            <person name="Park H.-J."/>
            <person name="Ramirez L."/>
            <person name="Alfaro M."/>
            <person name="Sun H."/>
            <person name="Tritt A."/>
            <person name="Yoshinaga Y."/>
            <person name="Zwiers L.-H."/>
            <person name="Turgeon B."/>
            <person name="Goodwin S."/>
            <person name="Spatafora J."/>
            <person name="Crous P."/>
            <person name="Grigoriev I."/>
        </authorList>
    </citation>
    <scope>NUCLEOTIDE SEQUENCE</scope>
    <source>
        <strain evidence="2">CBS 130266</strain>
    </source>
</reference>
<feature type="compositionally biased region" description="Basic residues" evidence="1">
    <location>
        <begin position="52"/>
        <end position="68"/>
    </location>
</feature>
<dbReference type="InterPro" id="IPR038883">
    <property type="entry name" value="AN11006-like"/>
</dbReference>
<protein>
    <submittedName>
        <fullName evidence="2">Uncharacterized protein</fullName>
    </submittedName>
</protein>
<dbReference type="EMBL" id="MU007051">
    <property type="protein sequence ID" value="KAF2428931.1"/>
    <property type="molecule type" value="Genomic_DNA"/>
</dbReference>